<comment type="caution">
    <text evidence="1">The sequence shown here is derived from an EMBL/GenBank/DDBJ whole genome shotgun (WGS) entry which is preliminary data.</text>
</comment>
<reference evidence="1" key="1">
    <citation type="submission" date="2020-04" db="EMBL/GenBank/DDBJ databases">
        <title>A chromosome-scale assembly and high-density genetic map of the yellow drum (Nibea albiflora) genome.</title>
        <authorList>
            <person name="Xu D."/>
            <person name="Zhang W."/>
            <person name="Chen R."/>
            <person name="Tan P."/>
            <person name="Wang L."/>
            <person name="Song H."/>
            <person name="Tian L."/>
            <person name="Zhu Q."/>
            <person name="Wang B."/>
        </authorList>
    </citation>
    <scope>NUCLEOTIDE SEQUENCE</scope>
    <source>
        <strain evidence="1">ZJHYS-2018</strain>
    </source>
</reference>
<name>A0ACB7F6M1_NIBAL</name>
<accession>A0ACB7F6M1</accession>
<evidence type="ECO:0000313" key="2">
    <source>
        <dbReference type="Proteomes" id="UP000805704"/>
    </source>
</evidence>
<dbReference type="EMBL" id="CM024804">
    <property type="protein sequence ID" value="KAG8010169.1"/>
    <property type="molecule type" value="Genomic_DNA"/>
</dbReference>
<evidence type="ECO:0000313" key="1">
    <source>
        <dbReference type="EMBL" id="KAG8010169.1"/>
    </source>
</evidence>
<keyword evidence="2" id="KW-1185">Reference proteome</keyword>
<proteinExistence type="predicted"/>
<gene>
    <name evidence="1" type="ORF">GBF38_014370</name>
</gene>
<protein>
    <submittedName>
        <fullName evidence="1">Uncharacterized protein</fullName>
    </submittedName>
</protein>
<sequence length="102" mass="11382">MLCSGVGGASCPRHTTTPQSVPALWCQTERRRVSDRFMHEEHPASSDKGVISRRLDRIFNNDEGVIEAGRVGNGYDKQLKEILNAEILPIVEEFDEKLNNGS</sequence>
<organism evidence="1 2">
    <name type="scientific">Nibea albiflora</name>
    <name type="common">Yellow drum</name>
    <name type="synonym">Corvina albiflora</name>
    <dbReference type="NCBI Taxonomy" id="240163"/>
    <lineage>
        <taxon>Eukaryota</taxon>
        <taxon>Metazoa</taxon>
        <taxon>Chordata</taxon>
        <taxon>Craniata</taxon>
        <taxon>Vertebrata</taxon>
        <taxon>Euteleostomi</taxon>
        <taxon>Actinopterygii</taxon>
        <taxon>Neopterygii</taxon>
        <taxon>Teleostei</taxon>
        <taxon>Neoteleostei</taxon>
        <taxon>Acanthomorphata</taxon>
        <taxon>Eupercaria</taxon>
        <taxon>Sciaenidae</taxon>
        <taxon>Nibea</taxon>
    </lineage>
</organism>
<dbReference type="Proteomes" id="UP000805704">
    <property type="component" value="Chromosome 16"/>
</dbReference>